<name>A0ABV8T1S8_9GAMM</name>
<evidence type="ECO:0000256" key="1">
    <source>
        <dbReference type="SAM" id="Coils"/>
    </source>
</evidence>
<organism evidence="2 3">
    <name type="scientific">Steroidobacter flavus</name>
    <dbReference type="NCBI Taxonomy" id="1842136"/>
    <lineage>
        <taxon>Bacteria</taxon>
        <taxon>Pseudomonadati</taxon>
        <taxon>Pseudomonadota</taxon>
        <taxon>Gammaproteobacteria</taxon>
        <taxon>Steroidobacterales</taxon>
        <taxon>Steroidobacteraceae</taxon>
        <taxon>Steroidobacter</taxon>
    </lineage>
</organism>
<protein>
    <submittedName>
        <fullName evidence="2">Uncharacterized protein</fullName>
    </submittedName>
</protein>
<keyword evidence="1" id="KW-0175">Coiled coil</keyword>
<dbReference type="EMBL" id="JBHSDU010000015">
    <property type="protein sequence ID" value="MFC4313098.1"/>
    <property type="molecule type" value="Genomic_DNA"/>
</dbReference>
<proteinExistence type="predicted"/>
<accession>A0ABV8T1S8</accession>
<feature type="coiled-coil region" evidence="1">
    <location>
        <begin position="27"/>
        <end position="61"/>
    </location>
</feature>
<dbReference type="RefSeq" id="WP_380603115.1">
    <property type="nucleotide sequence ID" value="NZ_JBHSDU010000015.1"/>
</dbReference>
<gene>
    <name evidence="2" type="ORF">ACFPN2_28720</name>
</gene>
<keyword evidence="3" id="KW-1185">Reference proteome</keyword>
<dbReference type="Proteomes" id="UP001595904">
    <property type="component" value="Unassembled WGS sequence"/>
</dbReference>
<reference evidence="3" key="1">
    <citation type="journal article" date="2019" name="Int. J. Syst. Evol. Microbiol.">
        <title>The Global Catalogue of Microorganisms (GCM) 10K type strain sequencing project: providing services to taxonomists for standard genome sequencing and annotation.</title>
        <authorList>
            <consortium name="The Broad Institute Genomics Platform"/>
            <consortium name="The Broad Institute Genome Sequencing Center for Infectious Disease"/>
            <person name="Wu L."/>
            <person name="Ma J."/>
        </authorList>
    </citation>
    <scope>NUCLEOTIDE SEQUENCE [LARGE SCALE GENOMIC DNA]</scope>
    <source>
        <strain evidence="3">CGMCC 1.10759</strain>
    </source>
</reference>
<evidence type="ECO:0000313" key="2">
    <source>
        <dbReference type="EMBL" id="MFC4313098.1"/>
    </source>
</evidence>
<sequence>MEFSDRLSNLRQLLAPGARQPAEDERLLQLYWNRAELKKELTRLQDERHKLIEQLNKHEASYVRNSEQLLQLEEFLGNPETGPHGLVYFQLRSLWRASSAKVARFAQQLQQQQADREQRRQVLEFDRARRQQLADFDRRIATARSRADMMEAQLKLQEVKLEKMRGFWNYARRRRLSEEIATEREQWDLAATEVTDLSDDRNALEDKAAPGFEGISIDGRRVVNTAVIAYAQQLVVTLSGGGLAVLAKETTTKRVFDMKYGTREECSRLMMLLREALAIVKNEKDDLSGLKERTDAVRAVAAYRSDADTVPLTDSIGTLPVPVALVSGLETGNKDKAGVNVLVDDYWDLYQALLQ</sequence>
<comment type="caution">
    <text evidence="2">The sequence shown here is derived from an EMBL/GenBank/DDBJ whole genome shotgun (WGS) entry which is preliminary data.</text>
</comment>
<evidence type="ECO:0000313" key="3">
    <source>
        <dbReference type="Proteomes" id="UP001595904"/>
    </source>
</evidence>